<dbReference type="RefSeq" id="XP_035339145.1">
    <property type="nucleotide sequence ID" value="XM_035483252.1"/>
</dbReference>
<dbReference type="PANTHER" id="PTHR47424">
    <property type="entry name" value="REGULATORY PROTEIN GAL4"/>
    <property type="match status" value="1"/>
</dbReference>
<evidence type="ECO:0000313" key="7">
    <source>
        <dbReference type="Proteomes" id="UP000509510"/>
    </source>
</evidence>
<dbReference type="CDD" id="cd12148">
    <property type="entry name" value="fungal_TF_MHR"/>
    <property type="match status" value="1"/>
</dbReference>
<dbReference type="InterPro" id="IPR051127">
    <property type="entry name" value="Fungal_SecMet_Regulators"/>
</dbReference>
<gene>
    <name evidence="6" type="ORF">TRUGW13939_00037</name>
</gene>
<dbReference type="SMART" id="SM00906">
    <property type="entry name" value="Fungal_trans"/>
    <property type="match status" value="1"/>
</dbReference>
<sequence length="746" mass="83817">MTAHFIPAHFCLCGPCEKRSRSDTACTWTTDSSRIPHASTEYIRQLEDRIRLLEGQNSRGHQIQGSNGRDSVSEESIPRTTGRQIAPSSTSPRSITWQTSVPWMGPSLFSTPGTSADFHPSTSATSLESTDSIFISNNHSDHEMIIDDSHGQEFLDGPVPRNFMQDFEKAITEKLGGAPQPASSGRDRSRENLSSIAPSYGSGQKNLDHGLPARDHADRLLNSYWNDVHVLYPFLDKPQVEEDYNKIFNQENSIPDKNSFLCLLNCIFAISSQQVRLAVPHHEHLAATFCLRARELLDIKSYSIRSVQSYLLLALYFQSISDPRTCWMFTGLAIRTAQILQLHVIETSQREPESRTRDLVRRVWHGCVLMDREISMMFNQSCMIDPKTAAAIPLPLMVEENIQLGHVQSHTTQTQPSRTADFYISCLGLYDILHDILVYLHSSKSQRHSKNGCSDSEHISPSDTNTSIVELEERLSKWEQNIPSHYKVGLHTPYNSMNGVLARRAVILRQRHIHAHLLLLRPMLQSFITSELQNKGEALPVGSLLSHRVSLQCAIVCVKMAQEAIDTIYINEGISSNEMRDLSAWWCNTIFLYTSATVLIAASLCPSVVAEVSENSVYDSFHKAIAVLRQYTNFNSSILRLTTALHVLSSIIPKHYSKLKQAAAQQTETSADVVTSGDTFTAATFQYWCPIRPNRRQPSPLSDPPKGNSTSEINNHNHVSSPSLSNLELMFDSDDFSWLTKIPFYT</sequence>
<feature type="domain" description="Xylanolytic transcriptional activator regulatory" evidence="5">
    <location>
        <begin position="326"/>
        <end position="401"/>
    </location>
</feature>
<dbReference type="EMBL" id="CP055898">
    <property type="protein sequence ID" value="QKX52966.1"/>
    <property type="molecule type" value="Genomic_DNA"/>
</dbReference>
<dbReference type="KEGG" id="trg:TRUGW13939_00037"/>
<feature type="compositionally biased region" description="Polar residues" evidence="4">
    <location>
        <begin position="78"/>
        <end position="97"/>
    </location>
</feature>
<keyword evidence="3" id="KW-0539">Nucleus</keyword>
<dbReference type="GO" id="GO:0005634">
    <property type="term" value="C:nucleus"/>
    <property type="evidence" value="ECO:0007669"/>
    <property type="project" value="TreeGrafter"/>
</dbReference>
<evidence type="ECO:0000313" key="6">
    <source>
        <dbReference type="EMBL" id="QKX52966.1"/>
    </source>
</evidence>
<feature type="compositionally biased region" description="Polar residues" evidence="4">
    <location>
        <begin position="192"/>
        <end position="205"/>
    </location>
</feature>
<reference evidence="7" key="1">
    <citation type="submission" date="2020-06" db="EMBL/GenBank/DDBJ databases">
        <title>A chromosome-scale genome assembly of Talaromyces rugulosus W13939.</title>
        <authorList>
            <person name="Wang B."/>
            <person name="Guo L."/>
            <person name="Ye K."/>
            <person name="Wang L."/>
        </authorList>
    </citation>
    <scope>NUCLEOTIDE SEQUENCE [LARGE SCALE GENOMIC DNA]</scope>
    <source>
        <strain evidence="7">W13939</strain>
    </source>
</reference>
<organism evidence="6 7">
    <name type="scientific">Talaromyces rugulosus</name>
    <name type="common">Penicillium rugulosum</name>
    <dbReference type="NCBI Taxonomy" id="121627"/>
    <lineage>
        <taxon>Eukaryota</taxon>
        <taxon>Fungi</taxon>
        <taxon>Dikarya</taxon>
        <taxon>Ascomycota</taxon>
        <taxon>Pezizomycotina</taxon>
        <taxon>Eurotiomycetes</taxon>
        <taxon>Eurotiomycetidae</taxon>
        <taxon>Eurotiales</taxon>
        <taxon>Trichocomaceae</taxon>
        <taxon>Talaromyces</taxon>
        <taxon>Talaromyces sect. Islandici</taxon>
    </lineage>
</organism>
<name>A0A7H8QGD4_TALRU</name>
<dbReference type="PANTHER" id="PTHR47424:SF4">
    <property type="entry name" value="ZN(II)2CYS6 TRANSCRIPTION FACTOR (EUROFUNG)"/>
    <property type="match status" value="1"/>
</dbReference>
<dbReference type="GO" id="GO:0000435">
    <property type="term" value="P:positive regulation of transcription from RNA polymerase II promoter by galactose"/>
    <property type="evidence" value="ECO:0007669"/>
    <property type="project" value="TreeGrafter"/>
</dbReference>
<evidence type="ECO:0000256" key="1">
    <source>
        <dbReference type="ARBA" id="ARBA00023015"/>
    </source>
</evidence>
<dbReference type="GO" id="GO:0008270">
    <property type="term" value="F:zinc ion binding"/>
    <property type="evidence" value="ECO:0007669"/>
    <property type="project" value="InterPro"/>
</dbReference>
<dbReference type="OrthoDB" id="4481633at2759"/>
<keyword evidence="1" id="KW-0805">Transcription regulation</keyword>
<keyword evidence="2" id="KW-0804">Transcription</keyword>
<dbReference type="GeneID" id="55987554"/>
<dbReference type="Proteomes" id="UP000509510">
    <property type="component" value="Chromosome I"/>
</dbReference>
<feature type="region of interest" description="Disordered" evidence="4">
    <location>
        <begin position="693"/>
        <end position="719"/>
    </location>
</feature>
<evidence type="ECO:0000256" key="3">
    <source>
        <dbReference type="ARBA" id="ARBA00023242"/>
    </source>
</evidence>
<dbReference type="InterPro" id="IPR007219">
    <property type="entry name" value="XnlR_reg_dom"/>
</dbReference>
<dbReference type="GO" id="GO:0006351">
    <property type="term" value="P:DNA-templated transcription"/>
    <property type="evidence" value="ECO:0007669"/>
    <property type="project" value="InterPro"/>
</dbReference>
<proteinExistence type="predicted"/>
<dbReference type="GO" id="GO:0000978">
    <property type="term" value="F:RNA polymerase II cis-regulatory region sequence-specific DNA binding"/>
    <property type="evidence" value="ECO:0007669"/>
    <property type="project" value="TreeGrafter"/>
</dbReference>
<dbReference type="GO" id="GO:0000981">
    <property type="term" value="F:DNA-binding transcription factor activity, RNA polymerase II-specific"/>
    <property type="evidence" value="ECO:0007669"/>
    <property type="project" value="TreeGrafter"/>
</dbReference>
<feature type="region of interest" description="Disordered" evidence="4">
    <location>
        <begin position="175"/>
        <end position="207"/>
    </location>
</feature>
<accession>A0A7H8QGD4</accession>
<protein>
    <recommendedName>
        <fullName evidence="5">Xylanolytic transcriptional activator regulatory domain-containing protein</fullName>
    </recommendedName>
</protein>
<evidence type="ECO:0000256" key="2">
    <source>
        <dbReference type="ARBA" id="ARBA00023163"/>
    </source>
</evidence>
<feature type="compositionally biased region" description="Polar residues" evidence="4">
    <location>
        <begin position="707"/>
        <end position="719"/>
    </location>
</feature>
<feature type="compositionally biased region" description="Polar residues" evidence="4">
    <location>
        <begin position="56"/>
        <end position="70"/>
    </location>
</feature>
<evidence type="ECO:0000259" key="5">
    <source>
        <dbReference type="SMART" id="SM00906"/>
    </source>
</evidence>
<dbReference type="Pfam" id="PF04082">
    <property type="entry name" value="Fungal_trans"/>
    <property type="match status" value="1"/>
</dbReference>
<keyword evidence="7" id="KW-1185">Reference proteome</keyword>
<evidence type="ECO:0000256" key="4">
    <source>
        <dbReference type="SAM" id="MobiDB-lite"/>
    </source>
</evidence>
<feature type="region of interest" description="Disordered" evidence="4">
    <location>
        <begin position="56"/>
        <end position="97"/>
    </location>
</feature>
<dbReference type="AlphaFoldDB" id="A0A7H8QGD4"/>